<dbReference type="GO" id="GO:0035999">
    <property type="term" value="P:tetrahydrofolate interconversion"/>
    <property type="evidence" value="ECO:0007669"/>
    <property type="project" value="TreeGrafter"/>
</dbReference>
<accession>A0A516Q3J8</accession>
<dbReference type="Gene3D" id="3.40.50.10420">
    <property type="entry name" value="NagB/RpiA/CoA transferase-like"/>
    <property type="match status" value="1"/>
</dbReference>
<keyword evidence="6" id="KW-0436">Ligase</keyword>
<dbReference type="GO" id="GO:0009396">
    <property type="term" value="P:folic acid-containing compound biosynthetic process"/>
    <property type="evidence" value="ECO:0007669"/>
    <property type="project" value="TreeGrafter"/>
</dbReference>
<name>A0A516Q3J8_9ACTN</name>
<dbReference type="Pfam" id="PF01812">
    <property type="entry name" value="5-FTHF_cyc-lig"/>
    <property type="match status" value="1"/>
</dbReference>
<evidence type="ECO:0000256" key="2">
    <source>
        <dbReference type="ARBA" id="ARBA00022741"/>
    </source>
</evidence>
<evidence type="ECO:0000256" key="4">
    <source>
        <dbReference type="RuleBase" id="RU361279"/>
    </source>
</evidence>
<dbReference type="NCBIfam" id="TIGR02727">
    <property type="entry name" value="MTHFS_bact"/>
    <property type="match status" value="1"/>
</dbReference>
<keyword evidence="4" id="KW-0479">Metal-binding</keyword>
<evidence type="ECO:0000256" key="1">
    <source>
        <dbReference type="ARBA" id="ARBA00010638"/>
    </source>
</evidence>
<feature type="region of interest" description="Disordered" evidence="5">
    <location>
        <begin position="1"/>
        <end position="34"/>
    </location>
</feature>
<dbReference type="Proteomes" id="UP000319263">
    <property type="component" value="Chromosome"/>
</dbReference>
<keyword evidence="2 4" id="KW-0547">Nucleotide-binding</keyword>
<comment type="catalytic activity">
    <reaction evidence="4">
        <text>(6S)-5-formyl-5,6,7,8-tetrahydrofolate + ATP = (6R)-5,10-methenyltetrahydrofolate + ADP + phosphate</text>
        <dbReference type="Rhea" id="RHEA:10488"/>
        <dbReference type="ChEBI" id="CHEBI:30616"/>
        <dbReference type="ChEBI" id="CHEBI:43474"/>
        <dbReference type="ChEBI" id="CHEBI:57455"/>
        <dbReference type="ChEBI" id="CHEBI:57457"/>
        <dbReference type="ChEBI" id="CHEBI:456216"/>
        <dbReference type="EC" id="6.3.3.2"/>
    </reaction>
</comment>
<evidence type="ECO:0000256" key="3">
    <source>
        <dbReference type="ARBA" id="ARBA00022840"/>
    </source>
</evidence>
<sequence>MRASTRRCSRSIRCWSGPTGTNARAPRPHPSRRPERAMIWPRSAADAEAIRDAKRVLRRAVLQRRRVRPAEQRDADDRARFEQLRRFVGESTVETVACYFSTPPEPGSLQSIAWLASRDVRVLLPVITEPPARQDQPDQDQLFGEPAWAAYAGPDALHTGRLAIVEPSTDKLPADALADAKLIIVPGLAGNVAGQRLGRGGGWYDRALRHAARSAVVVMLLNDDEVMEAIPTSGWDRRVDVLITPTRVINCS</sequence>
<proteinExistence type="inferred from homology"/>
<evidence type="ECO:0000313" key="7">
    <source>
        <dbReference type="Proteomes" id="UP000319263"/>
    </source>
</evidence>
<dbReference type="KEGG" id="mik:FOE78_20765"/>
<dbReference type="SUPFAM" id="SSF100950">
    <property type="entry name" value="NagB/RpiA/CoA transferase-like"/>
    <property type="match status" value="1"/>
</dbReference>
<dbReference type="AlphaFoldDB" id="A0A516Q3J8"/>
<dbReference type="GO" id="GO:0005524">
    <property type="term" value="F:ATP binding"/>
    <property type="evidence" value="ECO:0007669"/>
    <property type="project" value="UniProtKB-KW"/>
</dbReference>
<dbReference type="PANTHER" id="PTHR23407:SF1">
    <property type="entry name" value="5-FORMYLTETRAHYDROFOLATE CYCLO-LIGASE"/>
    <property type="match status" value="1"/>
</dbReference>
<dbReference type="InterPro" id="IPR037171">
    <property type="entry name" value="NagB/RpiA_transferase-like"/>
</dbReference>
<dbReference type="InterPro" id="IPR002698">
    <property type="entry name" value="FTHF_cligase"/>
</dbReference>
<dbReference type="EMBL" id="CP041692">
    <property type="protein sequence ID" value="QDP98004.1"/>
    <property type="molecule type" value="Genomic_DNA"/>
</dbReference>
<keyword evidence="7" id="KW-1185">Reference proteome</keyword>
<keyword evidence="4" id="KW-0460">Magnesium</keyword>
<organism evidence="6 7">
    <name type="scientific">Microlunatus elymi</name>
    <dbReference type="NCBI Taxonomy" id="2596828"/>
    <lineage>
        <taxon>Bacteria</taxon>
        <taxon>Bacillati</taxon>
        <taxon>Actinomycetota</taxon>
        <taxon>Actinomycetes</taxon>
        <taxon>Propionibacteriales</taxon>
        <taxon>Propionibacteriaceae</taxon>
        <taxon>Microlunatus</taxon>
    </lineage>
</organism>
<evidence type="ECO:0000256" key="5">
    <source>
        <dbReference type="SAM" id="MobiDB-lite"/>
    </source>
</evidence>
<comment type="cofactor">
    <cofactor evidence="4">
        <name>Mg(2+)</name>
        <dbReference type="ChEBI" id="CHEBI:18420"/>
    </cofactor>
</comment>
<dbReference type="GO" id="GO:0046872">
    <property type="term" value="F:metal ion binding"/>
    <property type="evidence" value="ECO:0007669"/>
    <property type="project" value="UniProtKB-KW"/>
</dbReference>
<dbReference type="EC" id="6.3.3.2" evidence="4"/>
<dbReference type="GO" id="GO:0030272">
    <property type="term" value="F:5-formyltetrahydrofolate cyclo-ligase activity"/>
    <property type="evidence" value="ECO:0007669"/>
    <property type="project" value="UniProtKB-EC"/>
</dbReference>
<dbReference type="InterPro" id="IPR024185">
    <property type="entry name" value="FTHF_cligase-like_sf"/>
</dbReference>
<protein>
    <recommendedName>
        <fullName evidence="4">5-formyltetrahydrofolate cyclo-ligase</fullName>
        <ecNumber evidence="4">6.3.3.2</ecNumber>
    </recommendedName>
</protein>
<gene>
    <name evidence="6" type="ORF">FOE78_20765</name>
</gene>
<reference evidence="6 7" key="1">
    <citation type="submission" date="2019-07" db="EMBL/GenBank/DDBJ databases">
        <title>Microlunatus dokdonensis sp. nov. isolated from the rhizospheric soil of the wild plant Elymus tsukushiensis.</title>
        <authorList>
            <person name="Ghim S.-Y."/>
            <person name="Hwang Y.-J."/>
            <person name="Son J.-S."/>
            <person name="Shin J.-H."/>
        </authorList>
    </citation>
    <scope>NUCLEOTIDE SEQUENCE [LARGE SCALE GENOMIC DNA]</scope>
    <source>
        <strain evidence="6 7">KUDC0627</strain>
    </source>
</reference>
<feature type="compositionally biased region" description="Basic residues" evidence="5">
    <location>
        <begin position="1"/>
        <end position="10"/>
    </location>
</feature>
<dbReference type="OrthoDB" id="3242798at2"/>
<keyword evidence="3 4" id="KW-0067">ATP-binding</keyword>
<comment type="similarity">
    <text evidence="1 4">Belongs to the 5-formyltetrahydrofolate cyclo-ligase family.</text>
</comment>
<evidence type="ECO:0000313" key="6">
    <source>
        <dbReference type="EMBL" id="QDP98004.1"/>
    </source>
</evidence>
<dbReference type="PANTHER" id="PTHR23407">
    <property type="entry name" value="ATPASE INHIBITOR/5-FORMYLTETRAHYDROFOLATE CYCLO-LIGASE"/>
    <property type="match status" value="1"/>
</dbReference>